<comment type="caution">
    <text evidence="1">The sequence shown here is derived from an EMBL/GenBank/DDBJ whole genome shotgun (WGS) entry which is preliminary data.</text>
</comment>
<gene>
    <name evidence="1" type="ORF">ACFOSB_11070</name>
</gene>
<organism evidence="1 2">
    <name type="scientific">Deinococcus rufus</name>
    <dbReference type="NCBI Taxonomy" id="2136097"/>
    <lineage>
        <taxon>Bacteria</taxon>
        <taxon>Thermotogati</taxon>
        <taxon>Deinococcota</taxon>
        <taxon>Deinococci</taxon>
        <taxon>Deinococcales</taxon>
        <taxon>Deinococcaceae</taxon>
        <taxon>Deinococcus</taxon>
    </lineage>
</organism>
<dbReference type="Proteomes" id="UP001595803">
    <property type="component" value="Unassembled WGS sequence"/>
</dbReference>
<protein>
    <submittedName>
        <fullName evidence="1">Uncharacterized protein</fullName>
    </submittedName>
</protein>
<evidence type="ECO:0000313" key="2">
    <source>
        <dbReference type="Proteomes" id="UP001595803"/>
    </source>
</evidence>
<reference evidence="2" key="1">
    <citation type="journal article" date="2019" name="Int. J. Syst. Evol. Microbiol.">
        <title>The Global Catalogue of Microorganisms (GCM) 10K type strain sequencing project: providing services to taxonomists for standard genome sequencing and annotation.</title>
        <authorList>
            <consortium name="The Broad Institute Genomics Platform"/>
            <consortium name="The Broad Institute Genome Sequencing Center for Infectious Disease"/>
            <person name="Wu L."/>
            <person name="Ma J."/>
        </authorList>
    </citation>
    <scope>NUCLEOTIDE SEQUENCE [LARGE SCALE GENOMIC DNA]</scope>
    <source>
        <strain evidence="2">CCTCC AB 2017081</strain>
    </source>
</reference>
<dbReference type="RefSeq" id="WP_380101912.1">
    <property type="nucleotide sequence ID" value="NZ_JBHRZG010000011.1"/>
</dbReference>
<name>A0ABV7Z7K0_9DEIO</name>
<accession>A0ABV7Z7K0</accession>
<proteinExistence type="predicted"/>
<dbReference type="EMBL" id="JBHRZG010000011">
    <property type="protein sequence ID" value="MFC3833397.1"/>
    <property type="molecule type" value="Genomic_DNA"/>
</dbReference>
<keyword evidence="2" id="KW-1185">Reference proteome</keyword>
<evidence type="ECO:0000313" key="1">
    <source>
        <dbReference type="EMBL" id="MFC3833397.1"/>
    </source>
</evidence>
<sequence>MGVPCGLLIYLPGEWEADPTALAELRRFLGDEYGVTLQLEPAATPLLAPVAIRLGVLAQHAEDPALRARINAAFFTLDWLEFEDVS</sequence>